<dbReference type="GO" id="GO:0015344">
    <property type="term" value="F:siderophore uptake transmembrane transporter activity"/>
    <property type="evidence" value="ECO:0007669"/>
    <property type="project" value="TreeGrafter"/>
</dbReference>
<feature type="domain" description="TonB-dependent receptor plug" evidence="8">
    <location>
        <begin position="129"/>
        <end position="222"/>
    </location>
</feature>
<sequence>MLFFAFLMTYANGDENAATIKGTVTTSDNKPAAYVTVILKGTNKSAFTDEDGVFSFFNVRPGNYEIEVSLVGHNTVTKQVNVTGDNTTTINIQLTASNKQLQEVIVTGGNNKYAKKVSDFVSKMPLKSMENSQVYTTISKNLIADQMVFTVDDALKNAPGINKMWIATGRSGDGGSYYNSRGFVLQSQLRNGVAGNVSSTIDAANIERIEIIKGPSATLFGSTLTSYGGLINRVTKKPYEKVGGEISYAGGSYNFNRFSVDVNTPLDSAKTVLLRVNAAYNAEKSFTDNGFSKGFSLAPSLSYKVNDKLSFLFDAEFYQGQNTGLNVYFFPWLMPMSKLSGDSPDKLKMDYKKSYANSDLYQTARNANFFAEMDYKMGSGWRSQTTYSITNSFSDGPSPYFYLLPGDSISRNNQFTDHSTNQVMELQQNFIGDFHIGNHRNRFVGGLDFFYQNSDQVFYNMGFDTVPLIGATPNYMAFNKRNVDAMIVRDWTTIDAYNYPLIYKTNTYSAYISDVFNLLPNLMLSAALRLDHFDNKGNFNKSTGTITPGSAYNQTALSPKFGIVYQPIKDRISIFANYQNGFTNKTGVDYEGNSFKPEQANQFETGVKLDMFGGKLSSTLSYYNIEVSNMVRSMPTPNNPYAQIQDGTQRSTGFEGEVITNPIKGLNISFGLSYNDSKYTKADASVLGRRPATATSPWASNFWISYNLQVEKLRGLGVGFGGNYVSDYKVINDANVGEFTLPSYTVLGATLFYEQGKYRIGVKLDNLTNEHYWIGYSSFSPQKLRSVTANIAFRF</sequence>
<keyword evidence="5" id="KW-0812">Transmembrane</keyword>
<dbReference type="GO" id="GO:0009279">
    <property type="term" value="C:cell outer membrane"/>
    <property type="evidence" value="ECO:0007669"/>
    <property type="project" value="UniProtKB-SubCell"/>
</dbReference>
<dbReference type="InterPro" id="IPR012910">
    <property type="entry name" value="Plug_dom"/>
</dbReference>
<comment type="subcellular location">
    <subcellularLocation>
        <location evidence="5">Cell outer membrane</location>
        <topology evidence="5">Multi-pass membrane protein</topology>
    </subcellularLocation>
</comment>
<evidence type="ECO:0000259" key="7">
    <source>
        <dbReference type="Pfam" id="PF00593"/>
    </source>
</evidence>
<dbReference type="InterPro" id="IPR000531">
    <property type="entry name" value="Beta-barrel_TonB"/>
</dbReference>
<evidence type="ECO:0000256" key="1">
    <source>
        <dbReference type="ARBA" id="ARBA00022496"/>
    </source>
</evidence>
<keyword evidence="5" id="KW-0998">Cell outer membrane</keyword>
<keyword evidence="6" id="KW-0798">TonB box</keyword>
<evidence type="ECO:0000256" key="6">
    <source>
        <dbReference type="RuleBase" id="RU003357"/>
    </source>
</evidence>
<keyword evidence="3" id="KW-0408">Iron</keyword>
<protein>
    <submittedName>
        <fullName evidence="9">TonB-dependent receptor</fullName>
    </submittedName>
</protein>
<keyword evidence="5 6" id="KW-0472">Membrane</keyword>
<dbReference type="InterPro" id="IPR039426">
    <property type="entry name" value="TonB-dep_rcpt-like"/>
</dbReference>
<keyword evidence="9" id="KW-0675">Receptor</keyword>
<evidence type="ECO:0000313" key="9">
    <source>
        <dbReference type="EMBL" id="MBV4360266.1"/>
    </source>
</evidence>
<proteinExistence type="inferred from homology"/>
<dbReference type="AlphaFoldDB" id="A0A9E2SCT2"/>
<name>A0A9E2SCT2_9BACT</name>
<evidence type="ECO:0000313" key="10">
    <source>
        <dbReference type="Proteomes" id="UP000812270"/>
    </source>
</evidence>
<dbReference type="PANTHER" id="PTHR32552:SF68">
    <property type="entry name" value="FERRICHROME OUTER MEMBRANE TRANSPORTER_PHAGE RECEPTOR"/>
    <property type="match status" value="1"/>
</dbReference>
<dbReference type="CDD" id="cd01347">
    <property type="entry name" value="ligand_gated_channel"/>
    <property type="match status" value="1"/>
</dbReference>
<feature type="domain" description="TonB-dependent receptor-like beta-barrel" evidence="7">
    <location>
        <begin position="353"/>
        <end position="767"/>
    </location>
</feature>
<evidence type="ECO:0000256" key="2">
    <source>
        <dbReference type="ARBA" id="ARBA00022729"/>
    </source>
</evidence>
<evidence type="ECO:0000256" key="4">
    <source>
        <dbReference type="ARBA" id="ARBA00023065"/>
    </source>
</evidence>
<keyword evidence="1" id="KW-0410">Iron transport</keyword>
<dbReference type="EMBL" id="JAHSPG010000018">
    <property type="protein sequence ID" value="MBV4360266.1"/>
    <property type="molecule type" value="Genomic_DNA"/>
</dbReference>
<evidence type="ECO:0000259" key="8">
    <source>
        <dbReference type="Pfam" id="PF07715"/>
    </source>
</evidence>
<keyword evidence="2" id="KW-0732">Signal</keyword>
<evidence type="ECO:0000256" key="3">
    <source>
        <dbReference type="ARBA" id="ARBA00023004"/>
    </source>
</evidence>
<dbReference type="Proteomes" id="UP000812270">
    <property type="component" value="Unassembled WGS sequence"/>
</dbReference>
<keyword evidence="4" id="KW-0406">Ion transport</keyword>
<dbReference type="Pfam" id="PF00593">
    <property type="entry name" value="TonB_dep_Rec_b-barrel"/>
    <property type="match status" value="1"/>
</dbReference>
<gene>
    <name evidence="9" type="ORF">KTO63_24080</name>
</gene>
<dbReference type="PANTHER" id="PTHR32552">
    <property type="entry name" value="FERRICHROME IRON RECEPTOR-RELATED"/>
    <property type="match status" value="1"/>
</dbReference>
<comment type="caution">
    <text evidence="9">The sequence shown here is derived from an EMBL/GenBank/DDBJ whole genome shotgun (WGS) entry which is preliminary data.</text>
</comment>
<keyword evidence="10" id="KW-1185">Reference proteome</keyword>
<dbReference type="Pfam" id="PF13715">
    <property type="entry name" value="CarbopepD_reg_2"/>
    <property type="match status" value="1"/>
</dbReference>
<dbReference type="Pfam" id="PF07715">
    <property type="entry name" value="Plug"/>
    <property type="match status" value="1"/>
</dbReference>
<comment type="similarity">
    <text evidence="5 6">Belongs to the TonB-dependent receptor family.</text>
</comment>
<dbReference type="PROSITE" id="PS52016">
    <property type="entry name" value="TONB_DEPENDENT_REC_3"/>
    <property type="match status" value="1"/>
</dbReference>
<organism evidence="9 10">
    <name type="scientific">Pinibacter aurantiacus</name>
    <dbReference type="NCBI Taxonomy" id="2851599"/>
    <lineage>
        <taxon>Bacteria</taxon>
        <taxon>Pseudomonadati</taxon>
        <taxon>Bacteroidota</taxon>
        <taxon>Chitinophagia</taxon>
        <taxon>Chitinophagales</taxon>
        <taxon>Chitinophagaceae</taxon>
        <taxon>Pinibacter</taxon>
    </lineage>
</organism>
<evidence type="ECO:0000256" key="5">
    <source>
        <dbReference type="PROSITE-ProRule" id="PRU01360"/>
    </source>
</evidence>
<accession>A0A9E2SCT2</accession>
<reference evidence="9" key="1">
    <citation type="submission" date="2021-06" db="EMBL/GenBank/DDBJ databases">
        <authorList>
            <person name="Huq M.A."/>
        </authorList>
    </citation>
    <scope>NUCLEOTIDE SEQUENCE</scope>
    <source>
        <strain evidence="9">MAH-26</strain>
    </source>
</reference>
<keyword evidence="5" id="KW-1134">Transmembrane beta strand</keyword>
<keyword evidence="5" id="KW-0813">Transport</keyword>